<feature type="transmembrane region" description="Helical" evidence="1">
    <location>
        <begin position="245"/>
        <end position="269"/>
    </location>
</feature>
<feature type="transmembrane region" description="Helical" evidence="1">
    <location>
        <begin position="126"/>
        <end position="149"/>
    </location>
</feature>
<dbReference type="Proteomes" id="UP001449582">
    <property type="component" value="Unassembled WGS sequence"/>
</dbReference>
<sequence length="333" mass="37355">MIENALSPGKAILVFVAFLIILFTVAILKKIYYRIRHKKRFYIIPRVSVKGIANIAMVIAISITVIMLLTIITADLFNVVFRAWPGTRVTIEGILIKIGGLLFGPFLGIFIGGMTDLLAVAMTAGVFHYGYLIAAMAYGLIAGVIREIFSYAKKKDIRSAIWSTIILAVIEGCVMFFLWWQSGKGIGIYALNFLGLHIEMSGYVMMAIIGSFILLAMVVVWIAFGFRRYQIKKQKSFGLVNSKSNWYPTFVVVLVAVVICDALINVLMMPSFDAQLSSLGYVQWVAIRAVIFIPEILLNLLIIFPIFKIVVPLINYDYRQDLVEDRNVPVYVN</sequence>
<keyword evidence="3" id="KW-1185">Reference proteome</keyword>
<feature type="transmembrane region" description="Helical" evidence="1">
    <location>
        <begin position="93"/>
        <end position="114"/>
    </location>
</feature>
<gene>
    <name evidence="2" type="ORF">UREOM_5610</name>
</gene>
<feature type="transmembrane region" description="Helical" evidence="1">
    <location>
        <begin position="281"/>
        <end position="307"/>
    </location>
</feature>
<feature type="transmembrane region" description="Helical" evidence="1">
    <location>
        <begin position="161"/>
        <end position="180"/>
    </location>
</feature>
<proteinExistence type="predicted"/>
<evidence type="ECO:0000313" key="2">
    <source>
        <dbReference type="EMBL" id="GAA5414850.1"/>
    </source>
</evidence>
<dbReference type="RefSeq" id="WP_353290011.1">
    <property type="nucleotide sequence ID" value="NZ_BAABQM010000004.1"/>
</dbReference>
<evidence type="ECO:0000256" key="1">
    <source>
        <dbReference type="SAM" id="Phobius"/>
    </source>
</evidence>
<dbReference type="Gene3D" id="1.10.1760.20">
    <property type="match status" value="1"/>
</dbReference>
<organism evidence="2 3">
    <name type="scientific">Ureaplasma ceti</name>
    <dbReference type="NCBI Taxonomy" id="3119530"/>
    <lineage>
        <taxon>Bacteria</taxon>
        <taxon>Bacillati</taxon>
        <taxon>Mycoplasmatota</taxon>
        <taxon>Mycoplasmoidales</taxon>
        <taxon>Mycoplasmoidaceae</taxon>
        <taxon>Ureaplasma</taxon>
    </lineage>
</organism>
<feature type="transmembrane region" description="Helical" evidence="1">
    <location>
        <begin position="12"/>
        <end position="32"/>
    </location>
</feature>
<keyword evidence="1" id="KW-0472">Membrane</keyword>
<name>A0ABP9U687_9BACT</name>
<feature type="transmembrane region" description="Helical" evidence="1">
    <location>
        <begin position="52"/>
        <end position="81"/>
    </location>
</feature>
<feature type="transmembrane region" description="Helical" evidence="1">
    <location>
        <begin position="200"/>
        <end position="224"/>
    </location>
</feature>
<dbReference type="EMBL" id="BAABQM010000004">
    <property type="protein sequence ID" value="GAA5414850.1"/>
    <property type="molecule type" value="Genomic_DNA"/>
</dbReference>
<protein>
    <submittedName>
        <fullName evidence="2">ECF transporter S component</fullName>
    </submittedName>
</protein>
<accession>A0ABP9U687</accession>
<evidence type="ECO:0000313" key="3">
    <source>
        <dbReference type="Proteomes" id="UP001449582"/>
    </source>
</evidence>
<reference evidence="2" key="1">
    <citation type="submission" date="2024-02" db="EMBL/GenBank/DDBJ databases">
        <title>Draft genome sequence of new strains in genus Ureaplasma.</title>
        <authorList>
            <person name="Nakajima Y."/>
            <person name="Segawa T."/>
        </authorList>
    </citation>
    <scope>NUCLEOTIDE SEQUENCE [LARGE SCALE GENOMIC DNA]</scope>
    <source>
        <strain evidence="2">OM1</strain>
    </source>
</reference>
<keyword evidence="1" id="KW-0812">Transmembrane</keyword>
<comment type="caution">
    <text evidence="2">The sequence shown here is derived from an EMBL/GenBank/DDBJ whole genome shotgun (WGS) entry which is preliminary data.</text>
</comment>
<keyword evidence="1" id="KW-1133">Transmembrane helix</keyword>